<keyword evidence="6" id="KW-1015">Disulfide bond</keyword>
<dbReference type="Pfam" id="PF00019">
    <property type="entry name" value="TGF_beta"/>
    <property type="match status" value="1"/>
</dbReference>
<dbReference type="Proteomes" id="UP000008672">
    <property type="component" value="Unassembled WGS sequence"/>
</dbReference>
<evidence type="ECO:0000256" key="4">
    <source>
        <dbReference type="ARBA" id="ARBA00022729"/>
    </source>
</evidence>
<dbReference type="FunFam" id="2.10.90.10:FF:000037">
    <property type="entry name" value="neurturin"/>
    <property type="match status" value="1"/>
</dbReference>
<keyword evidence="4" id="KW-0732">Signal</keyword>
<dbReference type="FunCoup" id="H3B2Y5">
    <property type="interactions" value="387"/>
</dbReference>
<proteinExistence type="inferred from homology"/>
<evidence type="ECO:0000256" key="6">
    <source>
        <dbReference type="ARBA" id="ARBA00023157"/>
    </source>
</evidence>
<dbReference type="HOGENOM" id="CLU_102221_1_1_1"/>
<dbReference type="GeneTree" id="ENSGT00950000182993"/>
<evidence type="ECO:0000259" key="11">
    <source>
        <dbReference type="PROSITE" id="PS51362"/>
    </source>
</evidence>
<dbReference type="AlphaFoldDB" id="H3B2Y5"/>
<keyword evidence="3" id="KW-0964">Secreted</keyword>
<dbReference type="CDD" id="cd19383">
    <property type="entry name" value="TGF_beta_Neurturin"/>
    <property type="match status" value="1"/>
</dbReference>
<evidence type="ECO:0000313" key="13">
    <source>
        <dbReference type="Proteomes" id="UP000008672"/>
    </source>
</evidence>
<dbReference type="GO" id="GO:0005576">
    <property type="term" value="C:extracellular region"/>
    <property type="evidence" value="ECO:0007669"/>
    <property type="project" value="UniProtKB-SubCell"/>
</dbReference>
<evidence type="ECO:0000256" key="5">
    <source>
        <dbReference type="ARBA" id="ARBA00023030"/>
    </source>
</evidence>
<dbReference type="InterPro" id="IPR043401">
    <property type="entry name" value="GDNF_fam"/>
</dbReference>
<evidence type="ECO:0000256" key="9">
    <source>
        <dbReference type="ARBA" id="ARBA00069369"/>
    </source>
</evidence>
<dbReference type="GO" id="GO:0035860">
    <property type="term" value="P:glial cell-derived neurotrophic factor receptor signaling pathway"/>
    <property type="evidence" value="ECO:0007669"/>
    <property type="project" value="UniProtKB-ARBA"/>
</dbReference>
<dbReference type="GO" id="GO:0030116">
    <property type="term" value="F:glial cell-derived neurotrophic factor receptor binding"/>
    <property type="evidence" value="ECO:0007669"/>
    <property type="project" value="InterPro"/>
</dbReference>
<evidence type="ECO:0000256" key="8">
    <source>
        <dbReference type="ARBA" id="ARBA00062854"/>
    </source>
</evidence>
<dbReference type="GO" id="GO:0007399">
    <property type="term" value="P:nervous system development"/>
    <property type="evidence" value="ECO:0007669"/>
    <property type="project" value="UniProtKB-ARBA"/>
</dbReference>
<dbReference type="GO" id="GO:0030971">
    <property type="term" value="F:receptor tyrosine kinase binding"/>
    <property type="evidence" value="ECO:0007669"/>
    <property type="project" value="InterPro"/>
</dbReference>
<evidence type="ECO:0000256" key="3">
    <source>
        <dbReference type="ARBA" id="ARBA00022525"/>
    </source>
</evidence>
<evidence type="ECO:0000256" key="7">
    <source>
        <dbReference type="ARBA" id="ARBA00055869"/>
    </source>
</evidence>
<dbReference type="STRING" id="7897.ENSLACP00000016256"/>
<dbReference type="SUPFAM" id="SSF57501">
    <property type="entry name" value="Cystine-knot cytokines"/>
    <property type="match status" value="1"/>
</dbReference>
<evidence type="ECO:0000256" key="2">
    <source>
        <dbReference type="ARBA" id="ARBA00009832"/>
    </source>
</evidence>
<evidence type="ECO:0000313" key="12">
    <source>
        <dbReference type="Ensembl" id="ENSLACP00000016256.1"/>
    </source>
</evidence>
<dbReference type="eggNOG" id="ENOG502QWH4">
    <property type="taxonomic scope" value="Eukaryota"/>
</dbReference>
<keyword evidence="13" id="KW-1185">Reference proteome</keyword>
<organism evidence="12 13">
    <name type="scientific">Latimeria chalumnae</name>
    <name type="common">Coelacanth</name>
    <dbReference type="NCBI Taxonomy" id="7897"/>
    <lineage>
        <taxon>Eukaryota</taxon>
        <taxon>Metazoa</taxon>
        <taxon>Chordata</taxon>
        <taxon>Craniata</taxon>
        <taxon>Vertebrata</taxon>
        <taxon>Euteleostomi</taxon>
        <taxon>Coelacanthiformes</taxon>
        <taxon>Coelacanthidae</taxon>
        <taxon>Latimeria</taxon>
    </lineage>
</organism>
<comment type="function">
    <text evidence="7">Growth factor that supports the survival of sympathetic neurons in culture. May regulate the development and maintenance of the CNS. Involved in the development of the neural crest. Might control the size of non-neuronal cell population such as haemopoietic cells. Acts by binding to its coreceptor, GFRA2, leading to autophosphorylation and activation of the RET receptor. Heparan sulfate-binding is required for signaling.</text>
</comment>
<evidence type="ECO:0000256" key="1">
    <source>
        <dbReference type="ARBA" id="ARBA00004613"/>
    </source>
</evidence>
<dbReference type="GO" id="GO:0008083">
    <property type="term" value="F:growth factor activity"/>
    <property type="evidence" value="ECO:0007669"/>
    <property type="project" value="UniProtKB-KW"/>
</dbReference>
<reference evidence="12" key="2">
    <citation type="submission" date="2025-08" db="UniProtKB">
        <authorList>
            <consortium name="Ensembl"/>
        </authorList>
    </citation>
    <scope>IDENTIFICATION</scope>
</reference>
<feature type="domain" description="TGF-beta family profile" evidence="11">
    <location>
        <begin position="87"/>
        <end position="189"/>
    </location>
</feature>
<dbReference type="Gene3D" id="2.10.90.10">
    <property type="entry name" value="Cystine-knot cytokines"/>
    <property type="match status" value="1"/>
</dbReference>
<dbReference type="OMA" id="NQARRTK"/>
<comment type="subunit">
    <text evidence="8">Homodimer; disulfide-linked. Interacts with GFRA2 coreceptor and RET: forms a 2:2:2 ternary complex composed of NRTN ligand, GFRA2 and RET receptor. Also forms a 4:4:4 tetrameric complex composed of 4 copies of NRTN ligand, GFRA2 and RET receptor, which prevents endocytosis of RET.</text>
</comment>
<evidence type="ECO:0000256" key="10">
    <source>
        <dbReference type="RuleBase" id="RU000354"/>
    </source>
</evidence>
<dbReference type="PANTHER" id="PTHR12173">
    <property type="entry name" value="GDNF SUBFAMILY OF TGF-BETA FAMILY"/>
    <property type="match status" value="1"/>
</dbReference>
<sequence length="189" mass="21453">MKVWKITAIASMLFSTVLSVLLCRNIKILKHRPAASMKRRSPLNKDTRTVKDDEARLVFPPAPKFASMTHLSPWLPGAWIRGQAGGRAKRARSQKPCSLKELEVTVTDLGLGYESEETVLFKYCTGTCEAAAKHYDKTLKNMRKNKMIKRGKDRPCCRPLSYDDDVSFLDNYHEYHTLKELSAKECGCV</sequence>
<dbReference type="Ensembl" id="ENSLACT00000016370.1">
    <property type="protein sequence ID" value="ENSLACP00000016256.1"/>
    <property type="gene ID" value="ENSLACG00000014322.1"/>
</dbReference>
<comment type="subcellular location">
    <subcellularLocation>
        <location evidence="1">Secreted</location>
    </subcellularLocation>
</comment>
<dbReference type="InParanoid" id="H3B2Y5"/>
<dbReference type="PROSITE" id="PS51362">
    <property type="entry name" value="TGF_BETA_2"/>
    <property type="match status" value="1"/>
</dbReference>
<dbReference type="InterPro" id="IPR001839">
    <property type="entry name" value="TGF-b_C"/>
</dbReference>
<reference evidence="12" key="3">
    <citation type="submission" date="2025-09" db="UniProtKB">
        <authorList>
            <consortium name="Ensembl"/>
        </authorList>
    </citation>
    <scope>IDENTIFICATION</scope>
</reference>
<name>H3B2Y5_LATCH</name>
<protein>
    <recommendedName>
        <fullName evidence="9">Neurturin</fullName>
    </recommendedName>
</protein>
<reference evidence="13" key="1">
    <citation type="submission" date="2011-08" db="EMBL/GenBank/DDBJ databases">
        <title>The draft genome of Latimeria chalumnae.</title>
        <authorList>
            <person name="Di Palma F."/>
            <person name="Alfoldi J."/>
            <person name="Johnson J."/>
            <person name="Berlin A."/>
            <person name="Gnerre S."/>
            <person name="Jaffe D."/>
            <person name="MacCallum I."/>
            <person name="Young S."/>
            <person name="Walker B.J."/>
            <person name="Lander E."/>
            <person name="Lindblad-Toh K."/>
        </authorList>
    </citation>
    <scope>NUCLEOTIDE SEQUENCE [LARGE SCALE GENOMIC DNA]</scope>
    <source>
        <strain evidence="13">Wild caught</strain>
    </source>
</reference>
<dbReference type="InterPro" id="IPR029034">
    <property type="entry name" value="Cystine-knot_cytokine"/>
</dbReference>
<accession>H3B2Y5</accession>
<comment type="similarity">
    <text evidence="2">Belongs to the TGF-beta family. GDNF subfamily.</text>
</comment>
<dbReference type="EMBL" id="AFYH01021918">
    <property type="status" value="NOT_ANNOTATED_CDS"/>
    <property type="molecule type" value="Genomic_DNA"/>
</dbReference>
<keyword evidence="5 10" id="KW-0339">Growth factor</keyword>